<feature type="domain" description="Amidohydrolase-related" evidence="4">
    <location>
        <begin position="56"/>
        <end position="431"/>
    </location>
</feature>
<comment type="cofactor">
    <cofactor evidence="1">
        <name>Zn(2+)</name>
        <dbReference type="ChEBI" id="CHEBI:29105"/>
    </cofactor>
</comment>
<evidence type="ECO:0000313" key="5">
    <source>
        <dbReference type="EMBL" id="SUZ47410.1"/>
    </source>
</evidence>
<accession>A0A381MYI8</accession>
<dbReference type="GO" id="GO:0006145">
    <property type="term" value="P:purine nucleobase catabolic process"/>
    <property type="evidence" value="ECO:0007669"/>
    <property type="project" value="TreeGrafter"/>
</dbReference>
<dbReference type="InterPro" id="IPR050138">
    <property type="entry name" value="DHOase/Allantoinase_Hydrolase"/>
</dbReference>
<dbReference type="Pfam" id="PF01979">
    <property type="entry name" value="Amidohydro_1"/>
    <property type="match status" value="1"/>
</dbReference>
<dbReference type="Gene3D" id="2.30.40.10">
    <property type="entry name" value="Urease, subunit C, domain 1"/>
    <property type="match status" value="1"/>
</dbReference>
<sequence length="449" mass="49205">MAAMKNDSFAIINVNIVNEDLIAESDVIIRDGRISKIGSNLSVPNDLEVIDANGKYLLPGLIDDQVHFREPGLTHKGGIASESAAAVAGGVTSFMDMPNVDPATTTRALLAEKYALASGKAYANYAFYLGATNSNIDEIKQLKIGEACGLKVFMGASTGNLLVNDSSALDNIFAECPILIATHCEDTPTIERNLAKVMSQYPAGKIPVSEHPNIRSVEACYKSSSKAVQYAKKHDSKLHILHLTTEKEMDLFSTGDCATKRITAEVCVHHLHYDDSYYDLMGSKIVCNPAIKTKNDCHSLRAAVRSGKIDVIATDHAPHTLEEKEKPYPDHPAGLPLIQHSLLILLDLYLQKQFSLETIVDKTSHALAKIYGIKDRGFIREGYWADLVLADCSKTTTVTPKNLFYDCGWSPFEGHVFKSLIDKTFVNGQLVYSDGQLAKKPTGQRIEFV</sequence>
<dbReference type="InterPro" id="IPR006680">
    <property type="entry name" value="Amidohydro-rel"/>
</dbReference>
<gene>
    <name evidence="5" type="ORF">METZ01_LOCUS264</name>
</gene>
<dbReference type="PROSITE" id="PS00483">
    <property type="entry name" value="DIHYDROOROTASE_2"/>
    <property type="match status" value="1"/>
</dbReference>
<dbReference type="SUPFAM" id="SSF51338">
    <property type="entry name" value="Composite domain of metallo-dependent hydrolases"/>
    <property type="match status" value="1"/>
</dbReference>
<dbReference type="InterPro" id="IPR002195">
    <property type="entry name" value="Dihydroorotase_CS"/>
</dbReference>
<organism evidence="5">
    <name type="scientific">marine metagenome</name>
    <dbReference type="NCBI Taxonomy" id="408172"/>
    <lineage>
        <taxon>unclassified sequences</taxon>
        <taxon>metagenomes</taxon>
        <taxon>ecological metagenomes</taxon>
    </lineage>
</organism>
<dbReference type="InterPro" id="IPR011059">
    <property type="entry name" value="Metal-dep_hydrolase_composite"/>
</dbReference>
<dbReference type="AlphaFoldDB" id="A0A381MYI8"/>
<proteinExistence type="predicted"/>
<reference evidence="5" key="1">
    <citation type="submission" date="2018-05" db="EMBL/GenBank/DDBJ databases">
        <authorList>
            <person name="Lanie J.A."/>
            <person name="Ng W.-L."/>
            <person name="Kazmierczak K.M."/>
            <person name="Andrzejewski T.M."/>
            <person name="Davidsen T.M."/>
            <person name="Wayne K.J."/>
            <person name="Tettelin H."/>
            <person name="Glass J.I."/>
            <person name="Rusch D."/>
            <person name="Podicherti R."/>
            <person name="Tsui H.-C.T."/>
            <person name="Winkler M.E."/>
        </authorList>
    </citation>
    <scope>NUCLEOTIDE SEQUENCE</scope>
</reference>
<evidence type="ECO:0000256" key="1">
    <source>
        <dbReference type="ARBA" id="ARBA00001947"/>
    </source>
</evidence>
<protein>
    <recommendedName>
        <fullName evidence="4">Amidohydrolase-related domain-containing protein</fullName>
    </recommendedName>
</protein>
<evidence type="ECO:0000256" key="2">
    <source>
        <dbReference type="ARBA" id="ARBA00022723"/>
    </source>
</evidence>
<dbReference type="CDD" id="cd01318">
    <property type="entry name" value="DHOase_IIb"/>
    <property type="match status" value="1"/>
</dbReference>
<keyword evidence="2" id="KW-0479">Metal-binding</keyword>
<dbReference type="PANTHER" id="PTHR43668">
    <property type="entry name" value="ALLANTOINASE"/>
    <property type="match status" value="1"/>
</dbReference>
<dbReference type="GO" id="GO:0005737">
    <property type="term" value="C:cytoplasm"/>
    <property type="evidence" value="ECO:0007669"/>
    <property type="project" value="TreeGrafter"/>
</dbReference>
<dbReference type="NCBIfam" id="NF006688">
    <property type="entry name" value="PRK09236.1"/>
    <property type="match status" value="1"/>
</dbReference>
<dbReference type="EMBL" id="UINC01000014">
    <property type="protein sequence ID" value="SUZ47410.1"/>
    <property type="molecule type" value="Genomic_DNA"/>
</dbReference>
<evidence type="ECO:0000259" key="4">
    <source>
        <dbReference type="Pfam" id="PF01979"/>
    </source>
</evidence>
<dbReference type="GO" id="GO:0046872">
    <property type="term" value="F:metal ion binding"/>
    <property type="evidence" value="ECO:0007669"/>
    <property type="project" value="UniProtKB-KW"/>
</dbReference>
<dbReference type="GO" id="GO:0004038">
    <property type="term" value="F:allantoinase activity"/>
    <property type="evidence" value="ECO:0007669"/>
    <property type="project" value="TreeGrafter"/>
</dbReference>
<dbReference type="Gene3D" id="3.20.20.140">
    <property type="entry name" value="Metal-dependent hydrolases"/>
    <property type="match status" value="1"/>
</dbReference>
<keyword evidence="3" id="KW-0378">Hydrolase</keyword>
<dbReference type="InterPro" id="IPR032466">
    <property type="entry name" value="Metal_Hydrolase"/>
</dbReference>
<dbReference type="SUPFAM" id="SSF51556">
    <property type="entry name" value="Metallo-dependent hydrolases"/>
    <property type="match status" value="1"/>
</dbReference>
<evidence type="ECO:0000256" key="3">
    <source>
        <dbReference type="ARBA" id="ARBA00022801"/>
    </source>
</evidence>
<name>A0A381MYI8_9ZZZZ</name>
<dbReference type="PANTHER" id="PTHR43668:SF4">
    <property type="entry name" value="ALLANTOINASE"/>
    <property type="match status" value="1"/>
</dbReference>